<dbReference type="AlphaFoldDB" id="A0A3S4HQ09"/>
<reference evidence="2 3" key="1">
    <citation type="submission" date="2018-12" db="EMBL/GenBank/DDBJ databases">
        <authorList>
            <consortium name="Pathogen Informatics"/>
        </authorList>
    </citation>
    <scope>NUCLEOTIDE SEQUENCE [LARGE SCALE GENOMIC DNA]</scope>
    <source>
        <strain evidence="2 3">NCTC9695</strain>
    </source>
</reference>
<dbReference type="GO" id="GO:0006310">
    <property type="term" value="P:DNA recombination"/>
    <property type="evidence" value="ECO:0007669"/>
    <property type="project" value="InterPro"/>
</dbReference>
<feature type="region of interest" description="Disordered" evidence="1">
    <location>
        <begin position="43"/>
        <end position="76"/>
    </location>
</feature>
<sequence length="76" mass="7769">MLQDEASQAGDDRESLFEATFILMSEELGELVEALVEALGGLEDSQAQPAASSPAPAPAPQTAPADSGGAVDVPWD</sequence>
<evidence type="ECO:0000313" key="2">
    <source>
        <dbReference type="EMBL" id="VEB44691.1"/>
    </source>
</evidence>
<dbReference type="Proteomes" id="UP000275777">
    <property type="component" value="Chromosome"/>
</dbReference>
<organism evidence="2 3">
    <name type="scientific">Chromobacterium violaceum</name>
    <dbReference type="NCBI Taxonomy" id="536"/>
    <lineage>
        <taxon>Bacteria</taxon>
        <taxon>Pseudomonadati</taxon>
        <taxon>Pseudomonadota</taxon>
        <taxon>Betaproteobacteria</taxon>
        <taxon>Neisseriales</taxon>
        <taxon>Chromobacteriaceae</taxon>
        <taxon>Chromobacterium</taxon>
    </lineage>
</organism>
<feature type="compositionally biased region" description="Low complexity" evidence="1">
    <location>
        <begin position="43"/>
        <end position="54"/>
    </location>
</feature>
<dbReference type="Pfam" id="PF04381">
    <property type="entry name" value="RdgC"/>
    <property type="match status" value="1"/>
</dbReference>
<dbReference type="InterPro" id="IPR007476">
    <property type="entry name" value="RdgC"/>
</dbReference>
<gene>
    <name evidence="2" type="ORF">NCTC9695_05195</name>
</gene>
<evidence type="ECO:0000313" key="3">
    <source>
        <dbReference type="Proteomes" id="UP000275777"/>
    </source>
</evidence>
<evidence type="ECO:0000256" key="1">
    <source>
        <dbReference type="SAM" id="MobiDB-lite"/>
    </source>
</evidence>
<name>A0A3S4HQ09_CHRVL</name>
<dbReference type="EMBL" id="LR134182">
    <property type="protein sequence ID" value="VEB44691.1"/>
    <property type="molecule type" value="Genomic_DNA"/>
</dbReference>
<proteinExistence type="predicted"/>
<accession>A0A3S4HQ09</accession>
<protein>
    <submittedName>
        <fullName evidence="2">Recombination associated protein</fullName>
    </submittedName>
</protein>